<dbReference type="PANTHER" id="PTHR15020">
    <property type="entry name" value="FLAVIN REDUCTASE-RELATED"/>
    <property type="match status" value="1"/>
</dbReference>
<feature type="domain" description="NAD(P)-binding" evidence="1">
    <location>
        <begin position="8"/>
        <end position="194"/>
    </location>
</feature>
<dbReference type="Proteomes" id="UP000016462">
    <property type="component" value="Unassembled WGS sequence"/>
</dbReference>
<name>U1LNC6_9MICO</name>
<dbReference type="RefSeq" id="WP_021011439.1">
    <property type="nucleotide sequence ID" value="NZ_ASHR01000032.1"/>
</dbReference>
<evidence type="ECO:0000313" key="3">
    <source>
        <dbReference type="Proteomes" id="UP000016462"/>
    </source>
</evidence>
<dbReference type="Pfam" id="PF13460">
    <property type="entry name" value="NAD_binding_10"/>
    <property type="match status" value="1"/>
</dbReference>
<proteinExistence type="predicted"/>
<evidence type="ECO:0000313" key="2">
    <source>
        <dbReference type="EMBL" id="ERG63462.1"/>
    </source>
</evidence>
<sequence>MARILILGGHGKVALLAEPMLAEAGHSVHAVIRNPDHVADVRQAGAEPVVADLESLDQAGIDALLDGFDVVVWSAGAGGGDPERTWAVDRDAAMKVVDAVARSGARLVMVSYFGASLEHGVSPDEPFYAYAEAKALVDEAIRERVADWVILQPSGLTLDEESGIELDEPQGSIESGEIPRATVARLIAETVAHPAVSGLTIRCNGGETPVREALASLPA</sequence>
<dbReference type="PANTHER" id="PTHR15020:SF50">
    <property type="entry name" value="UPF0659 PROTEIN YMR090W"/>
    <property type="match status" value="1"/>
</dbReference>
<keyword evidence="3" id="KW-1185">Reference proteome</keyword>
<dbReference type="EMBL" id="ASHR01000032">
    <property type="protein sequence ID" value="ERG63462.1"/>
    <property type="molecule type" value="Genomic_DNA"/>
</dbReference>
<dbReference type="SUPFAM" id="SSF51735">
    <property type="entry name" value="NAD(P)-binding Rossmann-fold domains"/>
    <property type="match status" value="1"/>
</dbReference>
<dbReference type="OrthoDB" id="4248066at2"/>
<dbReference type="AlphaFoldDB" id="U1LNC6"/>
<dbReference type="InterPro" id="IPR016040">
    <property type="entry name" value="NAD(P)-bd_dom"/>
</dbReference>
<organism evidence="2 3">
    <name type="scientific">Agrococcus pavilionensis RW1</name>
    <dbReference type="NCBI Taxonomy" id="1330458"/>
    <lineage>
        <taxon>Bacteria</taxon>
        <taxon>Bacillati</taxon>
        <taxon>Actinomycetota</taxon>
        <taxon>Actinomycetes</taxon>
        <taxon>Micrococcales</taxon>
        <taxon>Microbacteriaceae</taxon>
        <taxon>Agrococcus</taxon>
    </lineage>
</organism>
<evidence type="ECO:0000259" key="1">
    <source>
        <dbReference type="Pfam" id="PF13460"/>
    </source>
</evidence>
<accession>U1LNC6</accession>
<dbReference type="InterPro" id="IPR036291">
    <property type="entry name" value="NAD(P)-bd_dom_sf"/>
</dbReference>
<gene>
    <name evidence="2" type="ORF">L332_03225</name>
</gene>
<protein>
    <recommendedName>
        <fullName evidence="1">NAD(P)-binding domain-containing protein</fullName>
    </recommendedName>
</protein>
<dbReference type="CDD" id="cd05243">
    <property type="entry name" value="SDR_a5"/>
    <property type="match status" value="1"/>
</dbReference>
<comment type="caution">
    <text evidence="2">The sequence shown here is derived from an EMBL/GenBank/DDBJ whole genome shotgun (WGS) entry which is preliminary data.</text>
</comment>
<reference evidence="2 3" key="1">
    <citation type="journal article" date="2013" name="Genome Announc.">
        <title>First draft genome sequence from a member of the genus agrococcus, isolated from modern microbialites.</title>
        <authorList>
            <person name="White R.A.III."/>
            <person name="Grassa C.J."/>
            <person name="Suttle C.A."/>
        </authorList>
    </citation>
    <scope>NUCLEOTIDE SEQUENCE [LARGE SCALE GENOMIC DNA]</scope>
    <source>
        <strain evidence="2 3">RW1</strain>
    </source>
</reference>
<dbReference type="Gene3D" id="3.40.50.720">
    <property type="entry name" value="NAD(P)-binding Rossmann-like Domain"/>
    <property type="match status" value="1"/>
</dbReference>